<accession>A0A0M5J0L3</accession>
<dbReference type="STRING" id="38300.SPRI_1500"/>
<evidence type="ECO:0000313" key="3">
    <source>
        <dbReference type="Proteomes" id="UP000060513"/>
    </source>
</evidence>
<evidence type="ECO:0000256" key="1">
    <source>
        <dbReference type="SAM" id="Phobius"/>
    </source>
</evidence>
<feature type="transmembrane region" description="Helical" evidence="1">
    <location>
        <begin position="162"/>
        <end position="181"/>
    </location>
</feature>
<evidence type="ECO:0000313" key="2">
    <source>
        <dbReference type="EMBL" id="ALC19806.1"/>
    </source>
</evidence>
<dbReference type="AlphaFoldDB" id="A0A0M5J0L3"/>
<gene>
    <name evidence="2" type="ORF">SPRI_1500</name>
</gene>
<dbReference type="EMBL" id="CP011340">
    <property type="protein sequence ID" value="ALC19806.1"/>
    <property type="molecule type" value="Genomic_DNA"/>
</dbReference>
<name>A0A0M5J0L3_STRPR</name>
<keyword evidence="1" id="KW-0472">Membrane</keyword>
<proteinExistence type="predicted"/>
<keyword evidence="1" id="KW-1133">Transmembrane helix</keyword>
<organism evidence="2">
    <name type="scientific">Streptomyces pristinaespiralis</name>
    <dbReference type="NCBI Taxonomy" id="38300"/>
    <lineage>
        <taxon>Bacteria</taxon>
        <taxon>Bacillati</taxon>
        <taxon>Actinomycetota</taxon>
        <taxon>Actinomycetes</taxon>
        <taxon>Kitasatosporales</taxon>
        <taxon>Streptomycetaceae</taxon>
        <taxon>Streptomyces</taxon>
    </lineage>
</organism>
<protein>
    <submittedName>
        <fullName evidence="2">LigA protein</fullName>
    </submittedName>
</protein>
<keyword evidence="1" id="KW-0812">Transmembrane</keyword>
<dbReference type="PATRIC" id="fig|38300.4.peg.1601"/>
<feature type="transmembrane region" description="Helical" evidence="1">
    <location>
        <begin position="59"/>
        <end position="79"/>
    </location>
</feature>
<dbReference type="KEGG" id="spri:SPRI_1500"/>
<feature type="transmembrane region" description="Helical" evidence="1">
    <location>
        <begin position="35"/>
        <end position="54"/>
    </location>
</feature>
<dbReference type="Proteomes" id="UP000060513">
    <property type="component" value="Chromosome"/>
</dbReference>
<reference evidence="2 3" key="1">
    <citation type="submission" date="2015-08" db="EMBL/GenBank/DDBJ databases">
        <title>Genome sequence of the pristinamycin over-producing bacterium Streptomyces pristinaespiralis HCCB10218.</title>
        <authorList>
            <person name="Tian J."/>
            <person name="Yang J."/>
            <person name="Li L."/>
            <person name="Ruan L."/>
            <person name="Wei W."/>
            <person name="Zheng G."/>
            <person name="Wei Z."/>
            <person name="Yang S."/>
            <person name="Ge M."/>
            <person name="Jiang W."/>
            <person name="Lu Y."/>
        </authorList>
    </citation>
    <scope>NUCLEOTIDE SEQUENCE [LARGE SCALE GENOMIC DNA]</scope>
    <source>
        <strain evidence="2 3">HCCB 10218</strain>
    </source>
</reference>
<sequence length="199" mass="21221">MGTSFLATFGVLLLAWAIAAGNTGIAYVSLGNDVVPIVTGCLAVLAFVVVLRVLHHAWWLALLSLVPGLFLLVGTVQYAPEAALERRGVRESVVVTADSAEGTSSKDHRFTLVGPDGELEETLRYRGSNPGIRVGDRLEVIRDPEGVVPPAKADDVDPKGRLSGLITGVAGWSVITLAAGWRGHYLRRSGREPLLEQFA</sequence>